<proteinExistence type="predicted"/>
<evidence type="ECO:0000256" key="4">
    <source>
        <dbReference type="ARBA" id="ARBA00023136"/>
    </source>
</evidence>
<keyword evidence="3 6" id="KW-1133">Transmembrane helix</keyword>
<dbReference type="AlphaFoldDB" id="A0A0E9NSL2"/>
<dbReference type="GO" id="GO:0004930">
    <property type="term" value="F:G protein-coupled receptor activity"/>
    <property type="evidence" value="ECO:0007669"/>
    <property type="project" value="TreeGrafter"/>
</dbReference>
<gene>
    <name evidence="8" type="ORF">G7K_6733-t1</name>
</gene>
<dbReference type="Pfam" id="PF11710">
    <property type="entry name" value="Git3"/>
    <property type="match status" value="1"/>
</dbReference>
<dbReference type="GO" id="GO:0007189">
    <property type="term" value="P:adenylate cyclase-activating G protein-coupled receptor signaling pathway"/>
    <property type="evidence" value="ECO:0007669"/>
    <property type="project" value="TreeGrafter"/>
</dbReference>
<evidence type="ECO:0000256" key="5">
    <source>
        <dbReference type="SAM" id="MobiDB-lite"/>
    </source>
</evidence>
<accession>A0A0E9NSL2</accession>
<feature type="domain" description="G-protein coupled receptors family 2 profile 2" evidence="7">
    <location>
        <begin position="24"/>
        <end position="198"/>
    </location>
</feature>
<feature type="transmembrane region" description="Helical" evidence="6">
    <location>
        <begin position="102"/>
        <end position="126"/>
    </location>
</feature>
<dbReference type="SUPFAM" id="SSF81321">
    <property type="entry name" value="Family A G protein-coupled receptor-like"/>
    <property type="match status" value="1"/>
</dbReference>
<evidence type="ECO:0000313" key="8">
    <source>
        <dbReference type="EMBL" id="GAO52661.1"/>
    </source>
</evidence>
<dbReference type="InterPro" id="IPR017981">
    <property type="entry name" value="GPCR_2-like_7TM"/>
</dbReference>
<dbReference type="PANTHER" id="PTHR23112:SF0">
    <property type="entry name" value="TRANSMEMBRANE PROTEIN 116"/>
    <property type="match status" value="1"/>
</dbReference>
<keyword evidence="9" id="KW-1185">Reference proteome</keyword>
<comment type="caution">
    <text evidence="8">The sequence shown here is derived from an EMBL/GenBank/DDBJ whole genome shotgun (WGS) entry which is preliminary data.</text>
</comment>
<feature type="transmembrane region" description="Helical" evidence="6">
    <location>
        <begin position="138"/>
        <end position="163"/>
    </location>
</feature>
<feature type="compositionally biased region" description="Low complexity" evidence="5">
    <location>
        <begin position="386"/>
        <end position="402"/>
    </location>
</feature>
<dbReference type="GO" id="GO:0005886">
    <property type="term" value="C:plasma membrane"/>
    <property type="evidence" value="ECO:0007669"/>
    <property type="project" value="TreeGrafter"/>
</dbReference>
<evidence type="ECO:0000256" key="3">
    <source>
        <dbReference type="ARBA" id="ARBA00022989"/>
    </source>
</evidence>
<dbReference type="GO" id="GO:0007166">
    <property type="term" value="P:cell surface receptor signaling pathway"/>
    <property type="evidence" value="ECO:0007669"/>
    <property type="project" value="InterPro"/>
</dbReference>
<feature type="transmembrane region" description="Helical" evidence="6">
    <location>
        <begin position="61"/>
        <end position="82"/>
    </location>
</feature>
<dbReference type="PANTHER" id="PTHR23112">
    <property type="entry name" value="G PROTEIN-COUPLED RECEPTOR 157-RELATED"/>
    <property type="match status" value="1"/>
</dbReference>
<evidence type="ECO:0000256" key="1">
    <source>
        <dbReference type="ARBA" id="ARBA00004141"/>
    </source>
</evidence>
<feature type="region of interest" description="Disordered" evidence="5">
    <location>
        <begin position="369"/>
        <end position="406"/>
    </location>
</feature>
<dbReference type="PROSITE" id="PS50261">
    <property type="entry name" value="G_PROTEIN_RECEP_F2_4"/>
    <property type="match status" value="1"/>
</dbReference>
<evidence type="ECO:0000259" key="7">
    <source>
        <dbReference type="PROSITE" id="PS50261"/>
    </source>
</evidence>
<feature type="region of interest" description="Disordered" evidence="5">
    <location>
        <begin position="1"/>
        <end position="23"/>
    </location>
</feature>
<reference evidence="8 9" key="3">
    <citation type="journal article" date="2015" name="Genome Announc.">
        <title>Draft Genome Sequence of the Archiascomycetous Yeast Saitoella complicata.</title>
        <authorList>
            <person name="Yamauchi K."/>
            <person name="Kondo S."/>
            <person name="Hamamoto M."/>
            <person name="Takahashi Y."/>
            <person name="Ogura Y."/>
            <person name="Hayashi T."/>
            <person name="Nishida H."/>
        </authorList>
    </citation>
    <scope>NUCLEOTIDE SEQUENCE [LARGE SCALE GENOMIC DNA]</scope>
    <source>
        <strain evidence="8 9">NRRL Y-17804</strain>
    </source>
</reference>
<dbReference type="STRING" id="698492.A0A0E9NSL2"/>
<dbReference type="Gene3D" id="1.20.1070.10">
    <property type="entry name" value="Rhodopsin 7-helix transmembrane proteins"/>
    <property type="match status" value="1"/>
</dbReference>
<reference evidence="8 9" key="2">
    <citation type="journal article" date="2014" name="J. Gen. Appl. Microbiol.">
        <title>The early diverging ascomycetous budding yeast Saitoella complicata has three histone deacetylases belonging to the Clr6, Hos2, and Rpd3 lineages.</title>
        <authorList>
            <person name="Nishida H."/>
            <person name="Matsumoto T."/>
            <person name="Kondo S."/>
            <person name="Hamamoto M."/>
            <person name="Yoshikawa H."/>
        </authorList>
    </citation>
    <scope>NUCLEOTIDE SEQUENCE [LARGE SCALE GENOMIC DNA]</scope>
    <source>
        <strain evidence="8 9">NRRL Y-17804</strain>
    </source>
</reference>
<dbReference type="Proteomes" id="UP000033140">
    <property type="component" value="Unassembled WGS sequence"/>
</dbReference>
<feature type="transmembrane region" description="Helical" evidence="6">
    <location>
        <begin position="27"/>
        <end position="49"/>
    </location>
</feature>
<protein>
    <recommendedName>
        <fullName evidence="7">G-protein coupled receptors family 2 profile 2 domain-containing protein</fullName>
    </recommendedName>
</protein>
<evidence type="ECO:0000256" key="2">
    <source>
        <dbReference type="ARBA" id="ARBA00022692"/>
    </source>
</evidence>
<dbReference type="EMBL" id="BACD03000079">
    <property type="protein sequence ID" value="GAO52661.1"/>
    <property type="molecule type" value="Genomic_DNA"/>
</dbReference>
<feature type="transmembrane region" description="Helical" evidence="6">
    <location>
        <begin position="183"/>
        <end position="201"/>
    </location>
</feature>
<organism evidence="8 9">
    <name type="scientific">Saitoella complicata (strain BCRC 22490 / CBS 7301 / JCM 7358 / NBRC 10748 / NRRL Y-17804)</name>
    <dbReference type="NCBI Taxonomy" id="698492"/>
    <lineage>
        <taxon>Eukaryota</taxon>
        <taxon>Fungi</taxon>
        <taxon>Dikarya</taxon>
        <taxon>Ascomycota</taxon>
        <taxon>Taphrinomycotina</taxon>
        <taxon>Taphrinomycotina incertae sedis</taxon>
        <taxon>Saitoella</taxon>
    </lineage>
</organism>
<evidence type="ECO:0000313" key="9">
    <source>
        <dbReference type="Proteomes" id="UP000033140"/>
    </source>
</evidence>
<feature type="region of interest" description="Disordered" evidence="5">
    <location>
        <begin position="279"/>
        <end position="340"/>
    </location>
</feature>
<dbReference type="InterPro" id="IPR023041">
    <property type="entry name" value="Glucose_rcpt_Git3-like_N"/>
</dbReference>
<name>A0A0E9NSL2_SAICN</name>
<reference evidence="8 9" key="1">
    <citation type="journal article" date="2011" name="J. Gen. Appl. Microbiol.">
        <title>Draft genome sequencing of the enigmatic yeast Saitoella complicata.</title>
        <authorList>
            <person name="Nishida H."/>
            <person name="Hamamoto M."/>
            <person name="Sugiyama J."/>
        </authorList>
    </citation>
    <scope>NUCLEOTIDE SEQUENCE [LARGE SCALE GENOMIC DNA]</scope>
    <source>
        <strain evidence="8 9">NRRL Y-17804</strain>
    </source>
</reference>
<keyword evidence="4 6" id="KW-0472">Membrane</keyword>
<dbReference type="Pfam" id="PF11970">
    <property type="entry name" value="GPR_Gpa2_C"/>
    <property type="match status" value="1"/>
</dbReference>
<keyword evidence="2 6" id="KW-0812">Transmembrane</keyword>
<feature type="compositionally biased region" description="Low complexity" evidence="5">
    <location>
        <begin position="318"/>
        <end position="338"/>
    </location>
</feature>
<comment type="subcellular location">
    <subcellularLocation>
        <location evidence="1">Membrane</location>
        <topology evidence="1">Multi-pass membrane protein</topology>
    </subcellularLocation>
</comment>
<sequence>MVPQTTPTSSHTTHSPLSSSPPTSSPVLLAFSTLSFLFSAFSITSYLLFPPLRHTRTRLVLYMSLCDCLVALNFMVSAAVSVNQEAGGETELKGKFCTANGAFTQWFIVQSDYWVLVIALCTYAVFRPPGPTSLLRRALPYLLHLPYTLSLLQSILGATLVGYVDVGSWCWFGSDKIRFLWNYTQRISIGLVITAIYVKLWTVLRRGGCDFGDEEVGVEERVIGEVGQTFDGSYEAGVRDRDGKAATDVNVTAVTTPEEEQDRRTSEATAVYRHQYGRARSSVATSAPSQGRPRASDAAVNAHRGSIFSCPSRKGTRTSDATYTTSTPPATATATSTTGYPFEQQPQKTVVDDEDVEVVELLPFAFKTTAPPSPQRELNPMETEISSPPSLTPSRTPLTSSTCPDSNLITPSANCSTSQPRRTLTSHQDFRMLLYPVAYLTIWILPTACRIYAWSHGHHVGYGWGVAEKSMICLSGAINSVVYWMNGRVVGAWVGWPRTTYHDFARKPPMSDEIIFAPYFCFLQSLKQCLNASNAVPVITYCTG</sequence>
<dbReference type="InterPro" id="IPR022596">
    <property type="entry name" value="GPR1/2/3_C"/>
</dbReference>
<evidence type="ECO:0000256" key="6">
    <source>
        <dbReference type="SAM" id="Phobius"/>
    </source>
</evidence>